<dbReference type="InParanoid" id="E0VXA3"/>
<dbReference type="eggNOG" id="KOG1611">
    <property type="taxonomic scope" value="Eukaryota"/>
</dbReference>
<evidence type="ECO:0000256" key="2">
    <source>
        <dbReference type="ARBA" id="ARBA00023002"/>
    </source>
</evidence>
<keyword evidence="6" id="KW-1185">Reference proteome</keyword>
<dbReference type="EMBL" id="AAZO01006033">
    <property type="status" value="NOT_ANNOTATED_CDS"/>
    <property type="molecule type" value="Genomic_DNA"/>
</dbReference>
<evidence type="ECO:0000313" key="6">
    <source>
        <dbReference type="Proteomes" id="UP000009046"/>
    </source>
</evidence>
<protein>
    <submittedName>
        <fullName evidence="4 5">C-factor, putative</fullName>
        <ecNumber evidence="4">1.1.1.184</ecNumber>
    </submittedName>
</protein>
<dbReference type="InterPro" id="IPR036291">
    <property type="entry name" value="NAD(P)-bd_dom_sf"/>
</dbReference>
<dbReference type="OrthoDB" id="5296at2759"/>
<dbReference type="CDD" id="cd05325">
    <property type="entry name" value="carb_red_sniffer_like_SDR_c"/>
    <property type="match status" value="1"/>
</dbReference>
<dbReference type="InterPro" id="IPR051468">
    <property type="entry name" value="Fungal_SecMetab_SDRs"/>
</dbReference>
<dbReference type="GO" id="GO:0005737">
    <property type="term" value="C:cytoplasm"/>
    <property type="evidence" value="ECO:0007669"/>
    <property type="project" value="TreeGrafter"/>
</dbReference>
<dbReference type="PANTHER" id="PTHR43544">
    <property type="entry name" value="SHORT-CHAIN DEHYDROGENASE/REDUCTASE"/>
    <property type="match status" value="1"/>
</dbReference>
<dbReference type="EMBL" id="DS235830">
    <property type="protein sequence ID" value="EEB18009.1"/>
    <property type="molecule type" value="Genomic_DNA"/>
</dbReference>
<dbReference type="AlphaFoldDB" id="E0VXA3"/>
<evidence type="ECO:0000313" key="4">
    <source>
        <dbReference type="EMBL" id="EEB18009.1"/>
    </source>
</evidence>
<comment type="similarity">
    <text evidence="3">Belongs to the short-chain dehydrogenases/reductases (SDR) family.</text>
</comment>
<evidence type="ECO:0000256" key="3">
    <source>
        <dbReference type="RuleBase" id="RU000363"/>
    </source>
</evidence>
<dbReference type="PRINTS" id="PR00081">
    <property type="entry name" value="GDHRDH"/>
</dbReference>
<dbReference type="Gene3D" id="3.40.50.720">
    <property type="entry name" value="NAD(P)-binding Rossmann-like Domain"/>
    <property type="match status" value="1"/>
</dbReference>
<accession>E0VXA3</accession>
<dbReference type="Proteomes" id="UP000009046">
    <property type="component" value="Unassembled WGS sequence"/>
</dbReference>
<name>E0VXA3_PEDHC</name>
<evidence type="ECO:0000313" key="5">
    <source>
        <dbReference type="EnsemblMetazoa" id="PHUM497860-PA"/>
    </source>
</evidence>
<reference evidence="4" key="1">
    <citation type="submission" date="2007-04" db="EMBL/GenBank/DDBJ databases">
        <title>Annotation of Pediculus humanus corporis strain USDA.</title>
        <authorList>
            <person name="Kirkness E."/>
            <person name="Hannick L."/>
            <person name="Hass B."/>
            <person name="Bruggner R."/>
            <person name="Lawson D."/>
            <person name="Bidwell S."/>
            <person name="Joardar V."/>
            <person name="Caler E."/>
            <person name="Walenz B."/>
            <person name="Inman J."/>
            <person name="Schobel S."/>
            <person name="Galinsky K."/>
            <person name="Amedeo P."/>
            <person name="Strausberg R."/>
        </authorList>
    </citation>
    <scope>NUCLEOTIDE SEQUENCE</scope>
    <source>
        <strain evidence="4">USDA</strain>
    </source>
</reference>
<dbReference type="GO" id="GO:0004090">
    <property type="term" value="F:carbonyl reductase (NADPH) activity"/>
    <property type="evidence" value="ECO:0007669"/>
    <property type="project" value="UniProtKB-EC"/>
</dbReference>
<dbReference type="KEGG" id="phu:Phum_PHUM497860"/>
<dbReference type="Pfam" id="PF00106">
    <property type="entry name" value="adh_short"/>
    <property type="match status" value="1"/>
</dbReference>
<organism>
    <name type="scientific">Pediculus humanus subsp. corporis</name>
    <name type="common">Body louse</name>
    <dbReference type="NCBI Taxonomy" id="121224"/>
    <lineage>
        <taxon>Eukaryota</taxon>
        <taxon>Metazoa</taxon>
        <taxon>Ecdysozoa</taxon>
        <taxon>Arthropoda</taxon>
        <taxon>Hexapoda</taxon>
        <taxon>Insecta</taxon>
        <taxon>Pterygota</taxon>
        <taxon>Neoptera</taxon>
        <taxon>Paraneoptera</taxon>
        <taxon>Psocodea</taxon>
        <taxon>Troctomorpha</taxon>
        <taxon>Phthiraptera</taxon>
        <taxon>Anoplura</taxon>
        <taxon>Pediculidae</taxon>
        <taxon>Pediculus</taxon>
    </lineage>
</organism>
<sequence>MASVLITGANRGIGFELVKHILKENGPLKTIIATYRNLESSSELLELKKKHNNLHVLKLDVSDLNSFQSFAQEVESIVKENGLNVLINNAGVITDSKYEDFKNITHQEYLRVFTTNVFAPIFLCQTFLPLLKMAAKKNSDKPQGITRCVVINVSSLLGSLTDNVGGKFWAYRESKTALNMFSKNLAKELSSDGIVVIALHPGHVRTNMGGPSGKISTEESVSGIYKVMLSLNESKTDKFLQWDGKELPW</sequence>
<keyword evidence="2 4" id="KW-0560">Oxidoreductase</keyword>
<dbReference type="RefSeq" id="XP_002430747.1">
    <property type="nucleotide sequence ID" value="XM_002430702.1"/>
</dbReference>
<evidence type="ECO:0000256" key="1">
    <source>
        <dbReference type="ARBA" id="ARBA00022857"/>
    </source>
</evidence>
<reference evidence="4" key="2">
    <citation type="submission" date="2007-04" db="EMBL/GenBank/DDBJ databases">
        <title>The genome of the human body louse.</title>
        <authorList>
            <consortium name="The Human Body Louse Genome Consortium"/>
            <person name="Kirkness E."/>
            <person name="Walenz B."/>
            <person name="Hass B."/>
            <person name="Bruggner R."/>
            <person name="Strausberg R."/>
        </authorList>
    </citation>
    <scope>NUCLEOTIDE SEQUENCE</scope>
    <source>
        <strain evidence="4">USDA</strain>
    </source>
</reference>
<dbReference type="PANTHER" id="PTHR43544:SF7">
    <property type="entry name" value="NADB-LER2"/>
    <property type="match status" value="1"/>
</dbReference>
<keyword evidence="1" id="KW-0521">NADP</keyword>
<proteinExistence type="inferred from homology"/>
<dbReference type="HOGENOM" id="CLU_010194_9_1_1"/>
<dbReference type="EnsemblMetazoa" id="PHUM497860-RA">
    <property type="protein sequence ID" value="PHUM497860-PA"/>
    <property type="gene ID" value="PHUM497860"/>
</dbReference>
<dbReference type="PRINTS" id="PR00080">
    <property type="entry name" value="SDRFAMILY"/>
</dbReference>
<dbReference type="EC" id="1.1.1.184" evidence="4"/>
<dbReference type="SUPFAM" id="SSF51735">
    <property type="entry name" value="NAD(P)-binding Rossmann-fold domains"/>
    <property type="match status" value="1"/>
</dbReference>
<gene>
    <name evidence="5" type="primary">8236198</name>
    <name evidence="4" type="ORF">Phum_PHUM497860</name>
</gene>
<reference evidence="5" key="3">
    <citation type="submission" date="2020-05" db="UniProtKB">
        <authorList>
            <consortium name="EnsemblMetazoa"/>
        </authorList>
    </citation>
    <scope>IDENTIFICATION</scope>
    <source>
        <strain evidence="5">USDA</strain>
    </source>
</reference>
<dbReference type="VEuPathDB" id="VectorBase:PHUM497860"/>
<dbReference type="CTD" id="8236198"/>
<dbReference type="InterPro" id="IPR002347">
    <property type="entry name" value="SDR_fam"/>
</dbReference>
<dbReference type="OMA" id="EHYTKAG"/>
<dbReference type="GeneID" id="8236198"/>